<dbReference type="EMBL" id="JADEYS010000019">
    <property type="protein sequence ID" value="MBE9398856.1"/>
    <property type="molecule type" value="Genomic_DNA"/>
</dbReference>
<accession>A0A8J7FFY6</accession>
<feature type="region of interest" description="Disordered" evidence="2">
    <location>
        <begin position="117"/>
        <end position="138"/>
    </location>
</feature>
<dbReference type="Proteomes" id="UP000640333">
    <property type="component" value="Unassembled WGS sequence"/>
</dbReference>
<comment type="caution">
    <text evidence="4">The sequence shown here is derived from an EMBL/GenBank/DDBJ whole genome shotgun (WGS) entry which is preliminary data.</text>
</comment>
<dbReference type="AlphaFoldDB" id="A0A8J7FFY6"/>
<sequence>MKNTLRTPYPTYKRQQGFTLLELLVVVSVLASLAGIAAVAMDGYEQDAQEQLVHVEMKRIANAIYRFKEDTGYFPKEGMFTADNLFGASDSSTTKSKYEHQNNLGWLLSAPELYDTNGDNDTDSSDGDPRNRLPWNHSTGRGWNGPYLTIESKQLLSTQDCDLSVTGSNNSFDAIADPFERKKTYSGSDSCFLVLDEGNWVSREFAGMPYRYDTNYKDSNVSECTSSCIALISAGKNSEFNEATATDDDIVIVLRSDG</sequence>
<evidence type="ECO:0000256" key="3">
    <source>
        <dbReference type="SAM" id="Phobius"/>
    </source>
</evidence>
<dbReference type="PRINTS" id="PR00813">
    <property type="entry name" value="BCTERIALGSPG"/>
</dbReference>
<feature type="transmembrane region" description="Helical" evidence="3">
    <location>
        <begin position="20"/>
        <end position="41"/>
    </location>
</feature>
<keyword evidence="3" id="KW-0472">Membrane</keyword>
<dbReference type="SUPFAM" id="SSF54523">
    <property type="entry name" value="Pili subunits"/>
    <property type="match status" value="1"/>
</dbReference>
<dbReference type="InterPro" id="IPR000983">
    <property type="entry name" value="Bac_GSPG_pilin"/>
</dbReference>
<dbReference type="InterPro" id="IPR012902">
    <property type="entry name" value="N_methyl_site"/>
</dbReference>
<keyword evidence="5" id="KW-1185">Reference proteome</keyword>
<dbReference type="RefSeq" id="WP_193954552.1">
    <property type="nucleotide sequence ID" value="NZ_JADEYS010000019.1"/>
</dbReference>
<evidence type="ECO:0000256" key="1">
    <source>
        <dbReference type="ARBA" id="ARBA00022481"/>
    </source>
</evidence>
<evidence type="ECO:0000313" key="4">
    <source>
        <dbReference type="EMBL" id="MBE9398856.1"/>
    </source>
</evidence>
<dbReference type="GO" id="GO:0015628">
    <property type="term" value="P:protein secretion by the type II secretion system"/>
    <property type="evidence" value="ECO:0007669"/>
    <property type="project" value="InterPro"/>
</dbReference>
<proteinExistence type="predicted"/>
<evidence type="ECO:0000256" key="2">
    <source>
        <dbReference type="SAM" id="MobiDB-lite"/>
    </source>
</evidence>
<keyword evidence="3" id="KW-0812">Transmembrane</keyword>
<dbReference type="PROSITE" id="PS00409">
    <property type="entry name" value="PROKAR_NTER_METHYL"/>
    <property type="match status" value="1"/>
</dbReference>
<organism evidence="4 5">
    <name type="scientific">Pontibacterium sinense</name>
    <dbReference type="NCBI Taxonomy" id="2781979"/>
    <lineage>
        <taxon>Bacteria</taxon>
        <taxon>Pseudomonadati</taxon>
        <taxon>Pseudomonadota</taxon>
        <taxon>Gammaproteobacteria</taxon>
        <taxon>Oceanospirillales</taxon>
        <taxon>Oceanospirillaceae</taxon>
        <taxon>Pontibacterium</taxon>
    </lineage>
</organism>
<dbReference type="Gene3D" id="3.30.700.10">
    <property type="entry name" value="Glycoprotein, Type 4 Pilin"/>
    <property type="match status" value="1"/>
</dbReference>
<dbReference type="InterPro" id="IPR045584">
    <property type="entry name" value="Pilin-like"/>
</dbReference>
<dbReference type="GO" id="GO:0015627">
    <property type="term" value="C:type II protein secretion system complex"/>
    <property type="evidence" value="ECO:0007669"/>
    <property type="project" value="InterPro"/>
</dbReference>
<evidence type="ECO:0000313" key="5">
    <source>
        <dbReference type="Proteomes" id="UP000640333"/>
    </source>
</evidence>
<keyword evidence="1" id="KW-0488">Methylation</keyword>
<name>A0A8J7FFY6_9GAMM</name>
<gene>
    <name evidence="4" type="ORF">IOQ59_16465</name>
</gene>
<dbReference type="Pfam" id="PF07963">
    <property type="entry name" value="N_methyl"/>
    <property type="match status" value="1"/>
</dbReference>
<dbReference type="NCBIfam" id="TIGR02532">
    <property type="entry name" value="IV_pilin_GFxxxE"/>
    <property type="match status" value="1"/>
</dbReference>
<keyword evidence="3" id="KW-1133">Transmembrane helix</keyword>
<reference evidence="4" key="1">
    <citation type="submission" date="2020-10" db="EMBL/GenBank/DDBJ databases">
        <title>Bacterium isolated from coastal waters sediment.</title>
        <authorList>
            <person name="Chen R.-J."/>
            <person name="Lu D.-C."/>
            <person name="Zhu K.-L."/>
            <person name="Du Z.-J."/>
        </authorList>
    </citation>
    <scope>NUCLEOTIDE SEQUENCE</scope>
    <source>
        <strain evidence="4">N1Y112</strain>
    </source>
</reference>
<protein>
    <submittedName>
        <fullName evidence="4">Prepilin-type N-terminal cleavage/methylation domain-containing protein</fullName>
    </submittedName>
</protein>